<dbReference type="AlphaFoldDB" id="W9C4M6"/>
<protein>
    <submittedName>
        <fullName evidence="1">Uncharacterized protein</fullName>
    </submittedName>
</protein>
<reference evidence="1 2" key="1">
    <citation type="journal article" date="2014" name="Genome Announc.">
        <title>Draft genome sequence of Sclerotinia borealis, a psychrophilic plant pathogenic fungus.</title>
        <authorList>
            <person name="Mardanov A.V."/>
            <person name="Beletsky A.V."/>
            <person name="Kadnikov V.V."/>
            <person name="Ignatov A.N."/>
            <person name="Ravin N.V."/>
        </authorList>
    </citation>
    <scope>NUCLEOTIDE SEQUENCE [LARGE SCALE GENOMIC DNA]</scope>
    <source>
        <strain evidence="2">F-4157</strain>
    </source>
</reference>
<comment type="caution">
    <text evidence="1">The sequence shown here is derived from an EMBL/GenBank/DDBJ whole genome shotgun (WGS) entry which is preliminary data.</text>
</comment>
<dbReference type="HOGENOM" id="CLU_1644709_0_0_1"/>
<keyword evidence="2" id="KW-1185">Reference proteome</keyword>
<dbReference type="Proteomes" id="UP000019487">
    <property type="component" value="Unassembled WGS sequence"/>
</dbReference>
<name>W9C4M6_SCLBF</name>
<organism evidence="1 2">
    <name type="scientific">Sclerotinia borealis (strain F-4128)</name>
    <dbReference type="NCBI Taxonomy" id="1432307"/>
    <lineage>
        <taxon>Eukaryota</taxon>
        <taxon>Fungi</taxon>
        <taxon>Dikarya</taxon>
        <taxon>Ascomycota</taxon>
        <taxon>Pezizomycotina</taxon>
        <taxon>Leotiomycetes</taxon>
        <taxon>Helotiales</taxon>
        <taxon>Sclerotiniaceae</taxon>
        <taxon>Sclerotinia</taxon>
    </lineage>
</organism>
<dbReference type="EMBL" id="AYSA01000756">
    <property type="protein sequence ID" value="ESZ89849.1"/>
    <property type="molecule type" value="Genomic_DNA"/>
</dbReference>
<evidence type="ECO:0000313" key="1">
    <source>
        <dbReference type="EMBL" id="ESZ89849.1"/>
    </source>
</evidence>
<gene>
    <name evidence="1" type="ORF">SBOR_9767</name>
</gene>
<sequence>MPTCYYKSYYNCADYSDKKSDPRLCKSCITKVRLDRIEEYIIKGLLLPPDDPDPAFEWEILPNNRDIIITKNWKTGEIVTAEQIQAAKEWEDRNEKRSGEKKQKVYRKEKDGCLFYPVEDQEIRTQNLHKVCMNYNEKMPESSMAQDMRLARWMKQWNPKK</sequence>
<accession>W9C4M6</accession>
<evidence type="ECO:0000313" key="2">
    <source>
        <dbReference type="Proteomes" id="UP000019487"/>
    </source>
</evidence>
<proteinExistence type="predicted"/>